<gene>
    <name evidence="1" type="ORF">COS30_00525</name>
</gene>
<evidence type="ECO:0000313" key="1">
    <source>
        <dbReference type="EMBL" id="PIV38725.1"/>
    </source>
</evidence>
<accession>A0A2M7D6T7</accession>
<evidence type="ECO:0008006" key="3">
    <source>
        <dbReference type="Google" id="ProtNLM"/>
    </source>
</evidence>
<organism evidence="1 2">
    <name type="scientific">Candidatus Portnoybacteria bacterium CG02_land_8_20_14_3_00_45_8</name>
    <dbReference type="NCBI Taxonomy" id="1974807"/>
    <lineage>
        <taxon>Bacteria</taxon>
        <taxon>Candidatus Portnoyibacteriota</taxon>
    </lineage>
</organism>
<sequence length="212" mass="24602">MINLGKLDYLPYFTLQAVSQIAGTSLQATRQLLARQEKSGKIIRLKRGCYMSREFWLMHKNDLDFMAMISVILQPQSYLTGAWVLQKYGVMTEGIYSVTAVTTKHTRVITNKIATFYYAHIANKLFNGYEEINYCGVSCREATAAKALFDYLYLRHEPGGLREKNFDLAEDERLNIDDWKKSRINEFLSYIKMSRLPKMGRIAKNLKENVWV</sequence>
<comment type="caution">
    <text evidence="1">The sequence shown here is derived from an EMBL/GenBank/DDBJ whole genome shotgun (WGS) entry which is preliminary data.</text>
</comment>
<evidence type="ECO:0000313" key="2">
    <source>
        <dbReference type="Proteomes" id="UP000229247"/>
    </source>
</evidence>
<dbReference type="Proteomes" id="UP000229247">
    <property type="component" value="Unassembled WGS sequence"/>
</dbReference>
<dbReference type="AlphaFoldDB" id="A0A2M7D6T7"/>
<name>A0A2M7D6T7_9BACT</name>
<protein>
    <recommendedName>
        <fullName evidence="3">AbiEi antitoxin C-terminal domain-containing protein</fullName>
    </recommendedName>
</protein>
<proteinExistence type="predicted"/>
<dbReference type="EMBL" id="PEUE01000013">
    <property type="protein sequence ID" value="PIV38725.1"/>
    <property type="molecule type" value="Genomic_DNA"/>
</dbReference>
<reference evidence="2" key="1">
    <citation type="submission" date="2017-09" db="EMBL/GenBank/DDBJ databases">
        <title>Depth-based differentiation of microbial function through sediment-hosted aquifers and enrichment of novel symbionts in the deep terrestrial subsurface.</title>
        <authorList>
            <person name="Probst A.J."/>
            <person name="Ladd B."/>
            <person name="Jarett J.K."/>
            <person name="Geller-Mcgrath D.E."/>
            <person name="Sieber C.M.K."/>
            <person name="Emerson J.B."/>
            <person name="Anantharaman K."/>
            <person name="Thomas B.C."/>
            <person name="Malmstrom R."/>
            <person name="Stieglmeier M."/>
            <person name="Klingl A."/>
            <person name="Woyke T."/>
            <person name="Ryan C.M."/>
            <person name="Banfield J.F."/>
        </authorList>
    </citation>
    <scope>NUCLEOTIDE SEQUENCE [LARGE SCALE GENOMIC DNA]</scope>
</reference>